<evidence type="ECO:0000313" key="5">
    <source>
        <dbReference type="EMBL" id="NKY21081.1"/>
    </source>
</evidence>
<dbReference type="Gene3D" id="2.30.30.100">
    <property type="match status" value="1"/>
</dbReference>
<evidence type="ECO:0000313" key="6">
    <source>
        <dbReference type="Proteomes" id="UP000581206"/>
    </source>
</evidence>
<keyword evidence="1 5" id="KW-0436">Ligase</keyword>
<keyword evidence="6" id="KW-1185">Reference proteome</keyword>
<dbReference type="EMBL" id="JAAXOX010000001">
    <property type="protein sequence ID" value="NKY21081.1"/>
    <property type="molecule type" value="Genomic_DNA"/>
</dbReference>
<gene>
    <name evidence="5" type="ORF">HGA03_00185</name>
</gene>
<dbReference type="PROSITE" id="PS51733">
    <property type="entry name" value="BPL_LPL_CATALYTIC"/>
    <property type="match status" value="1"/>
</dbReference>
<proteinExistence type="predicted"/>
<dbReference type="CDD" id="cd16442">
    <property type="entry name" value="BPL"/>
    <property type="match status" value="1"/>
</dbReference>
<dbReference type="InterPro" id="IPR004143">
    <property type="entry name" value="BPL_LPL_catalytic"/>
</dbReference>
<dbReference type="InterPro" id="IPR003142">
    <property type="entry name" value="BPL_C"/>
</dbReference>
<dbReference type="Gene3D" id="3.30.930.10">
    <property type="entry name" value="Bira Bifunctional Protein, Domain 2"/>
    <property type="match status" value="1"/>
</dbReference>
<protein>
    <recommendedName>
        <fullName evidence="3">biotin--[biotin carboxyl-carrier protein] ligase</fullName>
        <ecNumber evidence="3">6.3.4.15</ecNumber>
    </recommendedName>
</protein>
<dbReference type="AlphaFoldDB" id="A0A7X6KRT9"/>
<dbReference type="NCBIfam" id="TIGR00121">
    <property type="entry name" value="birA_ligase"/>
    <property type="match status" value="1"/>
</dbReference>
<dbReference type="SUPFAM" id="SSF55681">
    <property type="entry name" value="Class II aaRS and biotin synthetases"/>
    <property type="match status" value="1"/>
</dbReference>
<evidence type="ECO:0000256" key="2">
    <source>
        <dbReference type="ARBA" id="ARBA00023267"/>
    </source>
</evidence>
<reference evidence="5 6" key="1">
    <citation type="submission" date="2020-04" db="EMBL/GenBank/DDBJ databases">
        <title>MicrobeNet Type strains.</title>
        <authorList>
            <person name="Nicholson A.C."/>
        </authorList>
    </citation>
    <scope>NUCLEOTIDE SEQUENCE [LARGE SCALE GENOMIC DNA]</scope>
    <source>
        <strain evidence="5 6">ATCC BAA-788</strain>
    </source>
</reference>
<evidence type="ECO:0000259" key="4">
    <source>
        <dbReference type="PROSITE" id="PS51733"/>
    </source>
</evidence>
<dbReference type="InterPro" id="IPR045864">
    <property type="entry name" value="aa-tRNA-synth_II/BPL/LPL"/>
</dbReference>
<comment type="caution">
    <text evidence="5">The sequence shown here is derived from an EMBL/GenBank/DDBJ whole genome shotgun (WGS) entry which is preliminary data.</text>
</comment>
<sequence>MTRRPIRTDQLTGALAPLLPGGVVLLDEAGSTNTVLRERLGERDWAGPVLVVAEHQRAGRGRAGHGWSTPRGAALTLSLAFRPERDRASWGWLPLLTGLAVIRAVEQVTGLAPALKWPNDVLLPDPEPVPGWGRYRKAVGILVEGAGEAVIAGIGINVDQDTVELPVPHAGSLRTAGVTGTDRTALAIAVVRQVLALVAGPADPAAEQKVRDRCATVGAEIVADLPDGGQLTGLAEGIGPDGALLVRTEQGVRPLHAGDLRHVRARRELGSGA</sequence>
<dbReference type="GO" id="GO:0004077">
    <property type="term" value="F:biotin--[biotin carboxyl-carrier protein] ligase activity"/>
    <property type="evidence" value="ECO:0007669"/>
    <property type="project" value="UniProtKB-EC"/>
</dbReference>
<dbReference type="Pfam" id="PF03099">
    <property type="entry name" value="BPL_LplA_LipB"/>
    <property type="match status" value="1"/>
</dbReference>
<feature type="domain" description="BPL/LPL catalytic" evidence="4">
    <location>
        <begin position="18"/>
        <end position="210"/>
    </location>
</feature>
<dbReference type="PANTHER" id="PTHR12835">
    <property type="entry name" value="BIOTIN PROTEIN LIGASE"/>
    <property type="match status" value="1"/>
</dbReference>
<accession>A0A7X6KRT9</accession>
<dbReference type="PANTHER" id="PTHR12835:SF5">
    <property type="entry name" value="BIOTIN--PROTEIN LIGASE"/>
    <property type="match status" value="1"/>
</dbReference>
<dbReference type="GO" id="GO:0005737">
    <property type="term" value="C:cytoplasm"/>
    <property type="evidence" value="ECO:0007669"/>
    <property type="project" value="TreeGrafter"/>
</dbReference>
<evidence type="ECO:0000256" key="1">
    <source>
        <dbReference type="ARBA" id="ARBA00022598"/>
    </source>
</evidence>
<keyword evidence="2" id="KW-0092">Biotin</keyword>
<dbReference type="Proteomes" id="UP000581206">
    <property type="component" value="Unassembled WGS sequence"/>
</dbReference>
<evidence type="ECO:0000256" key="3">
    <source>
        <dbReference type="ARBA" id="ARBA00024227"/>
    </source>
</evidence>
<dbReference type="Pfam" id="PF02237">
    <property type="entry name" value="BPL_C"/>
    <property type="match status" value="1"/>
</dbReference>
<dbReference type="RefSeq" id="WP_168628215.1">
    <property type="nucleotide sequence ID" value="NZ_BONL01000014.1"/>
</dbReference>
<organism evidence="5 6">
    <name type="scientific">Cellulomonas denverensis</name>
    <dbReference type="NCBI Taxonomy" id="264297"/>
    <lineage>
        <taxon>Bacteria</taxon>
        <taxon>Bacillati</taxon>
        <taxon>Actinomycetota</taxon>
        <taxon>Actinomycetes</taxon>
        <taxon>Micrococcales</taxon>
        <taxon>Cellulomonadaceae</taxon>
        <taxon>Cellulomonas</taxon>
    </lineage>
</organism>
<name>A0A7X6KRT9_9CELL</name>
<dbReference type="InterPro" id="IPR004408">
    <property type="entry name" value="Biotin_CoA_COase_ligase"/>
</dbReference>
<dbReference type="EC" id="6.3.4.15" evidence="3"/>